<accession>W4KHW8</accession>
<dbReference type="AlphaFoldDB" id="W4KHW8"/>
<evidence type="ECO:0000256" key="1">
    <source>
        <dbReference type="SAM" id="MobiDB-lite"/>
    </source>
</evidence>
<evidence type="ECO:0000313" key="2">
    <source>
        <dbReference type="EMBL" id="ETW84910.1"/>
    </source>
</evidence>
<reference evidence="2 3" key="1">
    <citation type="journal article" date="2012" name="New Phytol.">
        <title>Insight into trade-off between wood decay and parasitism from the genome of a fungal forest pathogen.</title>
        <authorList>
            <person name="Olson A."/>
            <person name="Aerts A."/>
            <person name="Asiegbu F."/>
            <person name="Belbahri L."/>
            <person name="Bouzid O."/>
            <person name="Broberg A."/>
            <person name="Canback B."/>
            <person name="Coutinho P.M."/>
            <person name="Cullen D."/>
            <person name="Dalman K."/>
            <person name="Deflorio G."/>
            <person name="van Diepen L.T."/>
            <person name="Dunand C."/>
            <person name="Duplessis S."/>
            <person name="Durling M."/>
            <person name="Gonthier P."/>
            <person name="Grimwood J."/>
            <person name="Fossdal C.G."/>
            <person name="Hansson D."/>
            <person name="Henrissat B."/>
            <person name="Hietala A."/>
            <person name="Himmelstrand K."/>
            <person name="Hoffmeister D."/>
            <person name="Hogberg N."/>
            <person name="James T.Y."/>
            <person name="Karlsson M."/>
            <person name="Kohler A."/>
            <person name="Kues U."/>
            <person name="Lee Y.H."/>
            <person name="Lin Y.C."/>
            <person name="Lind M."/>
            <person name="Lindquist E."/>
            <person name="Lombard V."/>
            <person name="Lucas S."/>
            <person name="Lunden K."/>
            <person name="Morin E."/>
            <person name="Murat C."/>
            <person name="Park J."/>
            <person name="Raffaello T."/>
            <person name="Rouze P."/>
            <person name="Salamov A."/>
            <person name="Schmutz J."/>
            <person name="Solheim H."/>
            <person name="Stahlberg J."/>
            <person name="Velez H."/>
            <person name="de Vries R.P."/>
            <person name="Wiebenga A."/>
            <person name="Woodward S."/>
            <person name="Yakovlev I."/>
            <person name="Garbelotto M."/>
            <person name="Martin F."/>
            <person name="Grigoriev I.V."/>
            <person name="Stenlid J."/>
        </authorList>
    </citation>
    <scope>NUCLEOTIDE SEQUENCE [LARGE SCALE GENOMIC DNA]</scope>
    <source>
        <strain evidence="2 3">TC 32-1</strain>
    </source>
</reference>
<dbReference type="HOGENOM" id="CLU_2904440_0_0_1"/>
<keyword evidence="3" id="KW-1185">Reference proteome</keyword>
<dbReference type="EMBL" id="KI925456">
    <property type="protein sequence ID" value="ETW84910.1"/>
    <property type="molecule type" value="Genomic_DNA"/>
</dbReference>
<sequence length="62" mass="6758">MLQHDLPAAPRNTHHPCAPPWPPHLGEPSSAPSDPGRSNTGSMHVVLARWPERFFANTLLGV</sequence>
<dbReference type="RefSeq" id="XP_009544533.1">
    <property type="nucleotide sequence ID" value="XM_009546238.1"/>
</dbReference>
<organism evidence="2 3">
    <name type="scientific">Heterobasidion irregulare (strain TC 32-1)</name>
    <dbReference type="NCBI Taxonomy" id="747525"/>
    <lineage>
        <taxon>Eukaryota</taxon>
        <taxon>Fungi</taxon>
        <taxon>Dikarya</taxon>
        <taxon>Basidiomycota</taxon>
        <taxon>Agaricomycotina</taxon>
        <taxon>Agaricomycetes</taxon>
        <taxon>Russulales</taxon>
        <taxon>Bondarzewiaceae</taxon>
        <taxon>Heterobasidion</taxon>
        <taxon>Heterobasidion annosum species complex</taxon>
    </lineage>
</organism>
<protein>
    <submittedName>
        <fullName evidence="2">Uncharacterized protein</fullName>
    </submittedName>
</protein>
<name>W4KHW8_HETIT</name>
<dbReference type="GeneID" id="20676013"/>
<evidence type="ECO:0000313" key="3">
    <source>
        <dbReference type="Proteomes" id="UP000030671"/>
    </source>
</evidence>
<dbReference type="KEGG" id="hir:HETIRDRAFT_450232"/>
<feature type="region of interest" description="Disordered" evidence="1">
    <location>
        <begin position="1"/>
        <end position="41"/>
    </location>
</feature>
<dbReference type="Proteomes" id="UP000030671">
    <property type="component" value="Unassembled WGS sequence"/>
</dbReference>
<dbReference type="InParanoid" id="W4KHW8"/>
<feature type="compositionally biased region" description="Polar residues" evidence="1">
    <location>
        <begin position="30"/>
        <end position="41"/>
    </location>
</feature>
<proteinExistence type="predicted"/>
<gene>
    <name evidence="2" type="ORF">HETIRDRAFT_450232</name>
</gene>